<protein>
    <submittedName>
        <fullName evidence="2">Uncharacterized protein</fullName>
    </submittedName>
</protein>
<name>A0A9N7V0T0_PLEPL</name>
<evidence type="ECO:0000313" key="2">
    <source>
        <dbReference type="EMBL" id="CAB1440633.1"/>
    </source>
</evidence>
<keyword evidence="3" id="KW-1185">Reference proteome</keyword>
<organism evidence="2 3">
    <name type="scientific">Pleuronectes platessa</name>
    <name type="common">European plaice</name>
    <dbReference type="NCBI Taxonomy" id="8262"/>
    <lineage>
        <taxon>Eukaryota</taxon>
        <taxon>Metazoa</taxon>
        <taxon>Chordata</taxon>
        <taxon>Craniata</taxon>
        <taxon>Vertebrata</taxon>
        <taxon>Euteleostomi</taxon>
        <taxon>Actinopterygii</taxon>
        <taxon>Neopterygii</taxon>
        <taxon>Teleostei</taxon>
        <taxon>Neoteleostei</taxon>
        <taxon>Acanthomorphata</taxon>
        <taxon>Carangaria</taxon>
        <taxon>Pleuronectiformes</taxon>
        <taxon>Pleuronectoidei</taxon>
        <taxon>Pleuronectidae</taxon>
        <taxon>Pleuronectes</taxon>
    </lineage>
</organism>
<evidence type="ECO:0000313" key="3">
    <source>
        <dbReference type="Proteomes" id="UP001153269"/>
    </source>
</evidence>
<dbReference type="Proteomes" id="UP001153269">
    <property type="component" value="Unassembled WGS sequence"/>
</dbReference>
<dbReference type="AlphaFoldDB" id="A0A9N7V0T0"/>
<reference evidence="2" key="1">
    <citation type="submission" date="2020-03" db="EMBL/GenBank/DDBJ databases">
        <authorList>
            <person name="Weist P."/>
        </authorList>
    </citation>
    <scope>NUCLEOTIDE SEQUENCE</scope>
</reference>
<evidence type="ECO:0000256" key="1">
    <source>
        <dbReference type="SAM" id="MobiDB-lite"/>
    </source>
</evidence>
<feature type="region of interest" description="Disordered" evidence="1">
    <location>
        <begin position="62"/>
        <end position="87"/>
    </location>
</feature>
<feature type="region of interest" description="Disordered" evidence="1">
    <location>
        <begin position="116"/>
        <end position="169"/>
    </location>
</feature>
<comment type="caution">
    <text evidence="2">The sequence shown here is derived from an EMBL/GenBank/DDBJ whole genome shotgun (WGS) entry which is preliminary data.</text>
</comment>
<proteinExistence type="predicted"/>
<dbReference type="EMBL" id="CADEAL010002480">
    <property type="protein sequence ID" value="CAB1440633.1"/>
    <property type="molecule type" value="Genomic_DNA"/>
</dbReference>
<accession>A0A9N7V0T0</accession>
<feature type="region of interest" description="Disordered" evidence="1">
    <location>
        <begin position="185"/>
        <end position="209"/>
    </location>
</feature>
<gene>
    <name evidence="2" type="ORF">PLEPLA_LOCUS28399</name>
</gene>
<sequence length="241" mass="25783">MGFSVPQILGLSPHPYYHSPRGVLHPDNGLVSSLSSCQRLSSSLPSQDARFLQQSPAIVYSRGGKSLSGSQTLYQQPGGMMPDPHRSVLVHTGSPAQSAGPLGAGQHPSIIQFSPTNHHHLLRGGDPQPLSAPPQPDPQQIIYCDGYSPRSAGGHSPAPPQAQADATHPQHYPTVIQQQPPYMQKAPLKSRAPPGAGEMEAPGDGQRRVTVKEENLDQAYLDDVNEIIRKDLTGVQARGQT</sequence>